<accession>A0ACC2TWM1</accession>
<reference evidence="1" key="1">
    <citation type="submission" date="2022-04" db="EMBL/GenBank/DDBJ databases">
        <title>Genome of the entomopathogenic fungus Entomophthora muscae.</title>
        <authorList>
            <person name="Elya C."/>
            <person name="Lovett B.R."/>
            <person name="Lee E."/>
            <person name="Macias A.M."/>
            <person name="Hajek A.E."/>
            <person name="De Bivort B.L."/>
            <person name="Kasson M.T."/>
            <person name="De Fine Licht H.H."/>
            <person name="Stajich J.E."/>
        </authorList>
    </citation>
    <scope>NUCLEOTIDE SEQUENCE</scope>
    <source>
        <strain evidence="1">Berkeley</strain>
    </source>
</reference>
<evidence type="ECO:0000313" key="1">
    <source>
        <dbReference type="EMBL" id="KAJ9078920.1"/>
    </source>
</evidence>
<dbReference type="Proteomes" id="UP001165960">
    <property type="component" value="Unassembled WGS sequence"/>
</dbReference>
<sequence length="93" mass="9655">MKLVLYTLAFSLLAHATVLPSGSADVERNGDSESKGYENKSGGFDVNKPVAIVTAETLRAMINTVLAGSVIMNMAQSTAEAASSALGQPKLIN</sequence>
<evidence type="ECO:0000313" key="2">
    <source>
        <dbReference type="Proteomes" id="UP001165960"/>
    </source>
</evidence>
<comment type="caution">
    <text evidence="1">The sequence shown here is derived from an EMBL/GenBank/DDBJ whole genome shotgun (WGS) entry which is preliminary data.</text>
</comment>
<proteinExistence type="predicted"/>
<protein>
    <submittedName>
        <fullName evidence="1">Uncharacterized protein</fullName>
    </submittedName>
</protein>
<dbReference type="EMBL" id="QTSX02002133">
    <property type="protein sequence ID" value="KAJ9078920.1"/>
    <property type="molecule type" value="Genomic_DNA"/>
</dbReference>
<organism evidence="1 2">
    <name type="scientific">Entomophthora muscae</name>
    <dbReference type="NCBI Taxonomy" id="34485"/>
    <lineage>
        <taxon>Eukaryota</taxon>
        <taxon>Fungi</taxon>
        <taxon>Fungi incertae sedis</taxon>
        <taxon>Zoopagomycota</taxon>
        <taxon>Entomophthoromycotina</taxon>
        <taxon>Entomophthoromycetes</taxon>
        <taxon>Entomophthorales</taxon>
        <taxon>Entomophthoraceae</taxon>
        <taxon>Entomophthora</taxon>
    </lineage>
</organism>
<gene>
    <name evidence="1" type="ORF">DSO57_1001671</name>
</gene>
<name>A0ACC2TWM1_9FUNG</name>
<keyword evidence="2" id="KW-1185">Reference proteome</keyword>